<comment type="caution">
    <text evidence="2">The sequence shown here is derived from an EMBL/GenBank/DDBJ whole genome shotgun (WGS) entry which is preliminary data.</text>
</comment>
<feature type="compositionally biased region" description="Polar residues" evidence="1">
    <location>
        <begin position="495"/>
        <end position="508"/>
    </location>
</feature>
<evidence type="ECO:0000313" key="2">
    <source>
        <dbReference type="EMBL" id="KAJ3178631.1"/>
    </source>
</evidence>
<sequence length="554" mass="57975">MDAHPDKSPANSVDARDVGGVGGMKGVATVDGPSEYNAEPHGVKRRRSHTIELWNAKRSEFDGQLHDPNQHLPAAPTTTAPLEVAVNANMLCSTCGTVQQSTHWRPGPYGPRPLCDGCASTQLGTSVSVPPSGDDAATAPAPAPAPAGPVGPQRNAEGRVILSKLLRQSGSGGVPPPSVASGSSAGSSKRPATRPHPKLGLPSDRVFSPSSSGVTPTLPALSEAGRSQPSANNTLAHKGNYTKVQHEIKQAALTVKLKEKAARLKAAAAPLTTEQHSAEKATPKSHKGNVVSSKTGNPRGRPKKKIAAATPAVTTDRRPSTSYPANARASADNDDSSAVSRSGTPSSEEEDNEDPAVVNARLEQEIRGLRRHLAVSEAGNRDLEVVLGEMATLDNEIDELEASIIVTIASAAREDDMLSTERSPSPPPGHFRRGYHHVPFSQYPPIHAERTPHEYPEDWMVDTELDVDEAPIVLDFCKAVHGCKVAGSGGRSEISDTSAAPASTQYANSKGGEAYRRRPAAHVDEAADALAALAHVATVLSAQRPMHDAGLAGA</sequence>
<dbReference type="EMBL" id="JADGJQ010000025">
    <property type="protein sequence ID" value="KAJ3178631.1"/>
    <property type="molecule type" value="Genomic_DNA"/>
</dbReference>
<proteinExistence type="predicted"/>
<feature type="region of interest" description="Disordered" evidence="1">
    <location>
        <begin position="167"/>
        <end position="235"/>
    </location>
</feature>
<feature type="compositionally biased region" description="Polar residues" evidence="1">
    <location>
        <begin position="225"/>
        <end position="235"/>
    </location>
</feature>
<feature type="region of interest" description="Disordered" evidence="1">
    <location>
        <begin position="126"/>
        <end position="154"/>
    </location>
</feature>
<feature type="region of interest" description="Disordered" evidence="1">
    <location>
        <begin position="267"/>
        <end position="357"/>
    </location>
</feature>
<dbReference type="Proteomes" id="UP001212152">
    <property type="component" value="Unassembled WGS sequence"/>
</dbReference>
<feature type="region of interest" description="Disordered" evidence="1">
    <location>
        <begin position="1"/>
        <end position="45"/>
    </location>
</feature>
<feature type="region of interest" description="Disordered" evidence="1">
    <location>
        <begin position="416"/>
        <end position="436"/>
    </location>
</feature>
<name>A0AAD5XMK2_9FUNG</name>
<dbReference type="SUPFAM" id="SSF57716">
    <property type="entry name" value="Glucocorticoid receptor-like (DNA-binding domain)"/>
    <property type="match status" value="1"/>
</dbReference>
<reference evidence="2" key="1">
    <citation type="submission" date="2020-05" db="EMBL/GenBank/DDBJ databases">
        <title>Phylogenomic resolution of chytrid fungi.</title>
        <authorList>
            <person name="Stajich J.E."/>
            <person name="Amses K."/>
            <person name="Simmons R."/>
            <person name="Seto K."/>
            <person name="Myers J."/>
            <person name="Bonds A."/>
            <person name="Quandt C.A."/>
            <person name="Barry K."/>
            <person name="Liu P."/>
            <person name="Grigoriev I."/>
            <person name="Longcore J.E."/>
            <person name="James T.Y."/>
        </authorList>
    </citation>
    <scope>NUCLEOTIDE SEQUENCE</scope>
    <source>
        <strain evidence="2">JEL0379</strain>
    </source>
</reference>
<evidence type="ECO:0000256" key="1">
    <source>
        <dbReference type="SAM" id="MobiDB-lite"/>
    </source>
</evidence>
<feature type="compositionally biased region" description="Low complexity" evidence="1">
    <location>
        <begin position="179"/>
        <end position="188"/>
    </location>
</feature>
<feature type="region of interest" description="Disordered" evidence="1">
    <location>
        <begin position="488"/>
        <end position="513"/>
    </location>
</feature>
<dbReference type="AlphaFoldDB" id="A0AAD5XMK2"/>
<evidence type="ECO:0008006" key="4">
    <source>
        <dbReference type="Google" id="ProtNLM"/>
    </source>
</evidence>
<protein>
    <recommendedName>
        <fullName evidence="4">GATA-type domain-containing protein</fullName>
    </recommendedName>
</protein>
<organism evidence="2 3">
    <name type="scientific">Geranomyces variabilis</name>
    <dbReference type="NCBI Taxonomy" id="109894"/>
    <lineage>
        <taxon>Eukaryota</taxon>
        <taxon>Fungi</taxon>
        <taxon>Fungi incertae sedis</taxon>
        <taxon>Chytridiomycota</taxon>
        <taxon>Chytridiomycota incertae sedis</taxon>
        <taxon>Chytridiomycetes</taxon>
        <taxon>Spizellomycetales</taxon>
        <taxon>Powellomycetaceae</taxon>
        <taxon>Geranomyces</taxon>
    </lineage>
</organism>
<feature type="compositionally biased region" description="Low complexity" evidence="1">
    <location>
        <begin position="325"/>
        <end position="342"/>
    </location>
</feature>
<keyword evidence="3" id="KW-1185">Reference proteome</keyword>
<evidence type="ECO:0000313" key="3">
    <source>
        <dbReference type="Proteomes" id="UP001212152"/>
    </source>
</evidence>
<gene>
    <name evidence="2" type="ORF">HDU87_003454</name>
</gene>
<feature type="compositionally biased region" description="Low complexity" evidence="1">
    <location>
        <begin position="130"/>
        <end position="140"/>
    </location>
</feature>
<accession>A0AAD5XMK2</accession>